<proteinExistence type="inferred from homology"/>
<evidence type="ECO:0000256" key="2">
    <source>
        <dbReference type="ARBA" id="ARBA00023022"/>
    </source>
</evidence>
<keyword evidence="2" id="KW-0044">Antibiotic</keyword>
<dbReference type="InterPro" id="IPR008197">
    <property type="entry name" value="WAP_dom"/>
</dbReference>
<dbReference type="Pfam" id="PF00095">
    <property type="entry name" value="WAP"/>
    <property type="match status" value="1"/>
</dbReference>
<sequence>LEDSLSLGTFSFVEKPGVCPKGSPLLPCDRKCENDWKCPGKQKCCHYSCLSMCMDPDYGKQGMCHTLSLVQLA</sequence>
<reference evidence="6" key="1">
    <citation type="submission" date="2025-08" db="UniProtKB">
        <authorList>
            <consortium name="Ensembl"/>
        </authorList>
    </citation>
    <scope>IDENTIFICATION</scope>
</reference>
<name>A0A8C5RIV3_LATLA</name>
<dbReference type="SMART" id="SM00217">
    <property type="entry name" value="WAP"/>
    <property type="match status" value="1"/>
</dbReference>
<dbReference type="GeneTree" id="ENSGT01130000279686"/>
<comment type="similarity">
    <text evidence="4">Belongs to the venom waprin family.</text>
</comment>
<dbReference type="InterPro" id="IPR036645">
    <property type="entry name" value="Elafin-like_sf"/>
</dbReference>
<keyword evidence="7" id="KW-1185">Reference proteome</keyword>
<protein>
    <recommendedName>
        <fullName evidence="5">WAP domain-containing protein</fullName>
    </recommendedName>
</protein>
<keyword evidence="1" id="KW-0929">Antimicrobial</keyword>
<evidence type="ECO:0000256" key="3">
    <source>
        <dbReference type="ARBA" id="ARBA00023157"/>
    </source>
</evidence>
<dbReference type="Gene3D" id="4.10.75.10">
    <property type="entry name" value="Elafin-like"/>
    <property type="match status" value="1"/>
</dbReference>
<evidence type="ECO:0000313" key="7">
    <source>
        <dbReference type="Proteomes" id="UP000694406"/>
    </source>
</evidence>
<evidence type="ECO:0000256" key="4">
    <source>
        <dbReference type="ARBA" id="ARBA00035122"/>
    </source>
</evidence>
<dbReference type="GO" id="GO:0042742">
    <property type="term" value="P:defense response to bacterium"/>
    <property type="evidence" value="ECO:0007669"/>
    <property type="project" value="UniProtKB-KW"/>
</dbReference>
<dbReference type="GO" id="GO:0030414">
    <property type="term" value="F:peptidase inhibitor activity"/>
    <property type="evidence" value="ECO:0007669"/>
    <property type="project" value="InterPro"/>
</dbReference>
<accession>A0A8C5RIV3</accession>
<dbReference type="PRINTS" id="PR00003">
    <property type="entry name" value="4DISULPHCORE"/>
</dbReference>
<dbReference type="GO" id="GO:0005576">
    <property type="term" value="C:extracellular region"/>
    <property type="evidence" value="ECO:0007669"/>
    <property type="project" value="InterPro"/>
</dbReference>
<dbReference type="AlphaFoldDB" id="A0A8C5RIV3"/>
<feature type="domain" description="WAP" evidence="5">
    <location>
        <begin position="12"/>
        <end position="57"/>
    </location>
</feature>
<reference evidence="6" key="2">
    <citation type="submission" date="2025-09" db="UniProtKB">
        <authorList>
            <consortium name="Ensembl"/>
        </authorList>
    </citation>
    <scope>IDENTIFICATION</scope>
</reference>
<dbReference type="PROSITE" id="PS51390">
    <property type="entry name" value="WAP"/>
    <property type="match status" value="1"/>
</dbReference>
<evidence type="ECO:0000313" key="6">
    <source>
        <dbReference type="Ensembl" id="ENSLLTP00000002896.1"/>
    </source>
</evidence>
<dbReference type="SUPFAM" id="SSF57256">
    <property type="entry name" value="Elafin-like"/>
    <property type="match status" value="1"/>
</dbReference>
<dbReference type="Ensembl" id="ENSLLTT00000003013.1">
    <property type="protein sequence ID" value="ENSLLTP00000002896.1"/>
    <property type="gene ID" value="ENSLLTG00000002216.1"/>
</dbReference>
<keyword evidence="3" id="KW-1015">Disulfide bond</keyword>
<evidence type="ECO:0000259" key="5">
    <source>
        <dbReference type="PROSITE" id="PS51390"/>
    </source>
</evidence>
<organism evidence="6 7">
    <name type="scientific">Laticauda laticaudata</name>
    <name type="common">Blue-ringed sea krait</name>
    <name type="synonym">Blue-lipped sea krait</name>
    <dbReference type="NCBI Taxonomy" id="8630"/>
    <lineage>
        <taxon>Eukaryota</taxon>
        <taxon>Metazoa</taxon>
        <taxon>Chordata</taxon>
        <taxon>Craniata</taxon>
        <taxon>Vertebrata</taxon>
        <taxon>Euteleostomi</taxon>
        <taxon>Lepidosauria</taxon>
        <taxon>Squamata</taxon>
        <taxon>Bifurcata</taxon>
        <taxon>Unidentata</taxon>
        <taxon>Episquamata</taxon>
        <taxon>Toxicofera</taxon>
        <taxon>Serpentes</taxon>
        <taxon>Colubroidea</taxon>
        <taxon>Elapidae</taxon>
        <taxon>Laticaudinae</taxon>
        <taxon>Laticauda</taxon>
    </lineage>
</organism>
<dbReference type="Proteomes" id="UP000694406">
    <property type="component" value="Unplaced"/>
</dbReference>
<evidence type="ECO:0000256" key="1">
    <source>
        <dbReference type="ARBA" id="ARBA00022529"/>
    </source>
</evidence>